<sequence>MNDPLSAGEAGGIFAGVVALLALLGKGAQWLLNWNDARVSSRSAKLDAWHAELERREERLDAEQKAYQDRLESRLKKLEGENQALRLAFELVAVPLRAIDPGNPKLAQAEELLRSAFPLVPQVPAEMRAALGAID</sequence>
<dbReference type="AlphaFoldDB" id="A0A1X7GIX7"/>
<keyword evidence="2" id="KW-1133">Transmembrane helix</keyword>
<name>A0A1X7GIX7_9SPHN</name>
<feature type="transmembrane region" description="Helical" evidence="2">
    <location>
        <begin position="12"/>
        <end position="32"/>
    </location>
</feature>
<dbReference type="Proteomes" id="UP000192934">
    <property type="component" value="Chromosome I"/>
</dbReference>
<feature type="coiled-coil region" evidence="1">
    <location>
        <begin position="46"/>
        <end position="88"/>
    </location>
</feature>
<keyword evidence="4" id="KW-1185">Reference proteome</keyword>
<reference evidence="4" key="1">
    <citation type="submission" date="2017-04" db="EMBL/GenBank/DDBJ databases">
        <authorList>
            <person name="Varghese N."/>
            <person name="Submissions S."/>
        </authorList>
    </citation>
    <scope>NUCLEOTIDE SEQUENCE [LARGE SCALE GENOMIC DNA]</scope>
    <source>
        <strain evidence="4">Dd16</strain>
    </source>
</reference>
<evidence type="ECO:0000313" key="3">
    <source>
        <dbReference type="EMBL" id="SMF70491.1"/>
    </source>
</evidence>
<keyword evidence="2" id="KW-0472">Membrane</keyword>
<gene>
    <name evidence="3" type="ORF">SAMN06295910_1882</name>
</gene>
<evidence type="ECO:0000256" key="1">
    <source>
        <dbReference type="SAM" id="Coils"/>
    </source>
</evidence>
<accession>A0A1X7GIX7</accession>
<dbReference type="STRING" id="941907.SAMN06295910_1882"/>
<dbReference type="EMBL" id="LT840185">
    <property type="protein sequence ID" value="SMF70491.1"/>
    <property type="molecule type" value="Genomic_DNA"/>
</dbReference>
<organism evidence="3 4">
    <name type="scientific">Allosphingosinicella indica</name>
    <dbReference type="NCBI Taxonomy" id="941907"/>
    <lineage>
        <taxon>Bacteria</taxon>
        <taxon>Pseudomonadati</taxon>
        <taxon>Pseudomonadota</taxon>
        <taxon>Alphaproteobacteria</taxon>
        <taxon>Sphingomonadales</taxon>
        <taxon>Sphingomonadaceae</taxon>
        <taxon>Allosphingosinicella</taxon>
    </lineage>
</organism>
<proteinExistence type="predicted"/>
<protein>
    <submittedName>
        <fullName evidence="3">Uncharacterized protein</fullName>
    </submittedName>
</protein>
<keyword evidence="2" id="KW-0812">Transmembrane</keyword>
<keyword evidence="1" id="KW-0175">Coiled coil</keyword>
<evidence type="ECO:0000256" key="2">
    <source>
        <dbReference type="SAM" id="Phobius"/>
    </source>
</evidence>
<evidence type="ECO:0000313" key="4">
    <source>
        <dbReference type="Proteomes" id="UP000192934"/>
    </source>
</evidence>
<dbReference type="RefSeq" id="WP_085218534.1">
    <property type="nucleotide sequence ID" value="NZ_LT840185.1"/>
</dbReference>
<dbReference type="OrthoDB" id="7473470at2"/>